<feature type="compositionally biased region" description="Low complexity" evidence="1">
    <location>
        <begin position="455"/>
        <end position="485"/>
    </location>
</feature>
<feature type="transmembrane region" description="Helical" evidence="2">
    <location>
        <begin position="491"/>
        <end position="511"/>
    </location>
</feature>
<sequence>MRIRLDKLFLSAGLALAVIATTIPVIPTKAATTVDNYYVGTTEYSADYITRDLQTKEGDKSTDGSNITITAGALGVGVSSNSPVELGETANAKVTLYKSDNSFTGMDQITSIPSAITVSQPFTYALADVTVTVSADTNGTAAVEDNIETEADESVAAVAAVKTERDAAVDAIIAELNALGIGTFSKGEVTGPVAGIGSYTVDVSYATPTKATSTDYGSSTYSGVATLTLNVSAVNTETKKATIDLEGDTFVATRNYTITNLSAVGATYKIDEVIPAETAGKQYTLLKVSADGTIEEVKTVFGASEASNATADVTDLSCAYYLATKTVSTSDKLIFDDIDEDVVELVQVPEPTDEGKTEIAKCIESNSFTPVSYFTIDLVSGKTYSDTPITFKIAVPVDVDSNVTYKVLRFHEGNVDILDTTVTDGYIYFTTDKFSDYALVTVAAADTTEEETNNETEAGTESATEAGTGTTTAGSSTTSTTTSTKTADNSMMPLFMTTLLLALCAGSLAIYKEKKTN</sequence>
<evidence type="ECO:0000313" key="5">
    <source>
        <dbReference type="Proteomes" id="UP000236726"/>
    </source>
</evidence>
<dbReference type="RefSeq" id="WP_103952950.1">
    <property type="nucleotide sequence ID" value="NZ_FNUL01000010.1"/>
</dbReference>
<feature type="region of interest" description="Disordered" evidence="1">
    <location>
        <begin position="447"/>
        <end position="485"/>
    </location>
</feature>
<feature type="chain" id="PRO_5038522294" evidence="3">
    <location>
        <begin position="21"/>
        <end position="517"/>
    </location>
</feature>
<evidence type="ECO:0000313" key="4">
    <source>
        <dbReference type="EMBL" id="SEF83065.1"/>
    </source>
</evidence>
<dbReference type="EMBL" id="FNUL01000010">
    <property type="protein sequence ID" value="SEF83065.1"/>
    <property type="molecule type" value="Genomic_DNA"/>
</dbReference>
<protein>
    <submittedName>
        <fullName evidence="4">Uncharacterized protein</fullName>
    </submittedName>
</protein>
<evidence type="ECO:0000256" key="3">
    <source>
        <dbReference type="SAM" id="SignalP"/>
    </source>
</evidence>
<gene>
    <name evidence="4" type="ORF">SAMN05216537_1109</name>
</gene>
<feature type="signal peptide" evidence="3">
    <location>
        <begin position="1"/>
        <end position="20"/>
    </location>
</feature>
<accession>A0A1H5V6R7</accession>
<dbReference type="Proteomes" id="UP000236726">
    <property type="component" value="Unassembled WGS sequence"/>
</dbReference>
<keyword evidence="5" id="KW-1185">Reference proteome</keyword>
<keyword evidence="2" id="KW-0812">Transmembrane</keyword>
<evidence type="ECO:0000256" key="1">
    <source>
        <dbReference type="SAM" id="MobiDB-lite"/>
    </source>
</evidence>
<evidence type="ECO:0000256" key="2">
    <source>
        <dbReference type="SAM" id="Phobius"/>
    </source>
</evidence>
<keyword evidence="2" id="KW-1133">Transmembrane helix</keyword>
<dbReference type="AlphaFoldDB" id="A0A1H5V6R7"/>
<reference evidence="4 5" key="1">
    <citation type="submission" date="2016-10" db="EMBL/GenBank/DDBJ databases">
        <authorList>
            <person name="de Groot N.N."/>
        </authorList>
    </citation>
    <scope>NUCLEOTIDE SEQUENCE [LARGE SCALE GENOMIC DNA]</scope>
    <source>
        <strain evidence="4 5">D15d</strain>
    </source>
</reference>
<organism evidence="4 5">
    <name type="scientific">Lachnospira multipara</name>
    <dbReference type="NCBI Taxonomy" id="28051"/>
    <lineage>
        <taxon>Bacteria</taxon>
        <taxon>Bacillati</taxon>
        <taxon>Bacillota</taxon>
        <taxon>Clostridia</taxon>
        <taxon>Lachnospirales</taxon>
        <taxon>Lachnospiraceae</taxon>
        <taxon>Lachnospira</taxon>
    </lineage>
</organism>
<name>A0A1H5V6R7_9FIRM</name>
<keyword evidence="2" id="KW-0472">Membrane</keyword>
<proteinExistence type="predicted"/>
<keyword evidence="3" id="KW-0732">Signal</keyword>